<protein>
    <submittedName>
        <fullName evidence="2">Uncharacterized protein</fullName>
    </submittedName>
</protein>
<keyword evidence="3" id="KW-1185">Reference proteome</keyword>
<reference evidence="2" key="1">
    <citation type="submission" date="2020-12" db="EMBL/GenBank/DDBJ databases">
        <title>Genome public.</title>
        <authorList>
            <person name="Sun Q."/>
        </authorList>
    </citation>
    <scope>NUCLEOTIDE SEQUENCE</scope>
    <source>
        <strain evidence="2">CCM 8863</strain>
    </source>
</reference>
<feature type="region of interest" description="Disordered" evidence="1">
    <location>
        <begin position="1"/>
        <end position="30"/>
    </location>
</feature>
<comment type="caution">
    <text evidence="2">The sequence shown here is derived from an EMBL/GenBank/DDBJ whole genome shotgun (WGS) entry which is preliminary data.</text>
</comment>
<evidence type="ECO:0000313" key="2">
    <source>
        <dbReference type="EMBL" id="MBI8989837.1"/>
    </source>
</evidence>
<gene>
    <name evidence="2" type="ORF">JDV75_08695</name>
</gene>
<dbReference type="EMBL" id="JAEIOS010000013">
    <property type="protein sequence ID" value="MBI8989837.1"/>
    <property type="molecule type" value="Genomic_DNA"/>
</dbReference>
<dbReference type="SUPFAM" id="SSF159941">
    <property type="entry name" value="MM3350-like"/>
    <property type="match status" value="1"/>
</dbReference>
<organism evidence="2 3">
    <name type="scientific">Corynebacterium meridianum</name>
    <dbReference type="NCBI Taxonomy" id="2765363"/>
    <lineage>
        <taxon>Bacteria</taxon>
        <taxon>Bacillati</taxon>
        <taxon>Actinomycetota</taxon>
        <taxon>Actinomycetes</taxon>
        <taxon>Mycobacteriales</taxon>
        <taxon>Corynebacteriaceae</taxon>
        <taxon>Corynebacterium</taxon>
    </lineage>
</organism>
<proteinExistence type="predicted"/>
<accession>A0A934I7K9</accession>
<sequence length="315" mass="34017">MPTDPARGNVIELAPRRDARASAGGPDRNREPRTLIIRATLWCADREIHRQVGLNDAMSLTELHRVLSICFGFHGHGAGAPWSFTSGTQTFRTDGCVHDVLSRPGDIAIYTWGLWRMFVEVIESYPRDRGTPRALCIGGSGSLRPGGTGPVDFEPADINAELTGKETIASTLALVDEDVADLINRSRIFDFIPLLQALDLARPVQLTGQARTVLDGLPREREPEARDAFLVTVLALSSLVDAGLADNVIEATMAEIGWVDDDDGALTADRTRDLCAGSLHALAGVGGFGADALPPVERLDLYRYLLRADPPRSSG</sequence>
<dbReference type="RefSeq" id="WP_198738865.1">
    <property type="nucleotide sequence ID" value="NZ_JAEIOS010000013.1"/>
</dbReference>
<evidence type="ECO:0000313" key="3">
    <source>
        <dbReference type="Proteomes" id="UP000645966"/>
    </source>
</evidence>
<dbReference type="Proteomes" id="UP000645966">
    <property type="component" value="Unassembled WGS sequence"/>
</dbReference>
<dbReference type="AlphaFoldDB" id="A0A934I7K9"/>
<evidence type="ECO:0000256" key="1">
    <source>
        <dbReference type="SAM" id="MobiDB-lite"/>
    </source>
</evidence>
<dbReference type="InterPro" id="IPR024047">
    <property type="entry name" value="MM3350-like_sf"/>
</dbReference>
<name>A0A934I7K9_9CORY</name>